<dbReference type="EMBL" id="BAABIB010000113">
    <property type="protein sequence ID" value="GAA4658669.1"/>
    <property type="molecule type" value="Genomic_DNA"/>
</dbReference>
<dbReference type="PANTHER" id="PTHR30466">
    <property type="entry name" value="FLAVIN REDUCTASE"/>
    <property type="match status" value="1"/>
</dbReference>
<evidence type="ECO:0000256" key="2">
    <source>
        <dbReference type="ARBA" id="ARBA00023002"/>
    </source>
</evidence>
<name>A0ABP8VB90_9PSEU</name>
<feature type="domain" description="Flavin reductase like" evidence="3">
    <location>
        <begin position="32"/>
        <end position="175"/>
    </location>
</feature>
<dbReference type="RefSeq" id="WP_346055524.1">
    <property type="nucleotide sequence ID" value="NZ_BAABIB010000113.1"/>
</dbReference>
<dbReference type="SUPFAM" id="SSF50475">
    <property type="entry name" value="FMN-binding split barrel"/>
    <property type="match status" value="1"/>
</dbReference>
<dbReference type="PANTHER" id="PTHR30466:SF11">
    <property type="entry name" value="FLAVIN-DEPENDENT MONOOXYGENASE, REDUCTASE SUBUNIT HSAB"/>
    <property type="match status" value="1"/>
</dbReference>
<keyword evidence="2" id="KW-0560">Oxidoreductase</keyword>
<accession>A0ABP8VB90</accession>
<gene>
    <name evidence="4" type="ORF">GCM10023214_57760</name>
</gene>
<evidence type="ECO:0000313" key="4">
    <source>
        <dbReference type="EMBL" id="GAA4658669.1"/>
    </source>
</evidence>
<proteinExistence type="inferred from homology"/>
<dbReference type="Pfam" id="PF01613">
    <property type="entry name" value="Flavin_Reduct"/>
    <property type="match status" value="1"/>
</dbReference>
<evidence type="ECO:0000256" key="1">
    <source>
        <dbReference type="ARBA" id="ARBA00008898"/>
    </source>
</evidence>
<reference evidence="5" key="1">
    <citation type="journal article" date="2019" name="Int. J. Syst. Evol. Microbiol.">
        <title>The Global Catalogue of Microorganisms (GCM) 10K type strain sequencing project: providing services to taxonomists for standard genome sequencing and annotation.</title>
        <authorList>
            <consortium name="The Broad Institute Genomics Platform"/>
            <consortium name="The Broad Institute Genome Sequencing Center for Infectious Disease"/>
            <person name="Wu L."/>
            <person name="Ma J."/>
        </authorList>
    </citation>
    <scope>NUCLEOTIDE SEQUENCE [LARGE SCALE GENOMIC DNA]</scope>
    <source>
        <strain evidence="5">JCM 18054</strain>
    </source>
</reference>
<evidence type="ECO:0000259" key="3">
    <source>
        <dbReference type="SMART" id="SM00903"/>
    </source>
</evidence>
<evidence type="ECO:0000313" key="5">
    <source>
        <dbReference type="Proteomes" id="UP001500192"/>
    </source>
</evidence>
<dbReference type="SMART" id="SM00903">
    <property type="entry name" value="Flavin_Reduct"/>
    <property type="match status" value="1"/>
</dbReference>
<dbReference type="Proteomes" id="UP001500192">
    <property type="component" value="Unassembled WGS sequence"/>
</dbReference>
<protein>
    <submittedName>
        <fullName evidence="4">Flavin reductase family protein</fullName>
    </submittedName>
</protein>
<dbReference type="Gene3D" id="2.30.110.10">
    <property type="entry name" value="Electron Transport, Fmn-binding Protein, Chain A"/>
    <property type="match status" value="1"/>
</dbReference>
<organism evidence="4 5">
    <name type="scientific">Amycolatopsis dongchuanensis</name>
    <dbReference type="NCBI Taxonomy" id="1070866"/>
    <lineage>
        <taxon>Bacteria</taxon>
        <taxon>Bacillati</taxon>
        <taxon>Actinomycetota</taxon>
        <taxon>Actinomycetes</taxon>
        <taxon>Pseudonocardiales</taxon>
        <taxon>Pseudonocardiaceae</taxon>
        <taxon>Amycolatopsis</taxon>
    </lineage>
</organism>
<sequence length="192" mass="20496">MAGVTGRGVGREREKMDSSALVADPAMLRAAFACFPSGVAAVCAMVDGAPSGLAASSFTSVSLTPPLVSICVRNESETWPLLREHDRLGLSILAENHGRTCRTLSSKRGDRFAGVDWLANQDGSVLVRGSSARMIVSVHDEVEAGDHVLVLLRVHSLVAEPHIPPLVFHGSRFRRLAATVDPAEDEDDKSSR</sequence>
<dbReference type="InterPro" id="IPR012349">
    <property type="entry name" value="Split_barrel_FMN-bd"/>
</dbReference>
<keyword evidence="5" id="KW-1185">Reference proteome</keyword>
<comment type="similarity">
    <text evidence="1">Belongs to the non-flavoprotein flavin reductase family.</text>
</comment>
<comment type="caution">
    <text evidence="4">The sequence shown here is derived from an EMBL/GenBank/DDBJ whole genome shotgun (WGS) entry which is preliminary data.</text>
</comment>
<dbReference type="InterPro" id="IPR002563">
    <property type="entry name" value="Flavin_Rdtase-like_dom"/>
</dbReference>
<dbReference type="InterPro" id="IPR050268">
    <property type="entry name" value="NADH-dep_flavin_reductase"/>
</dbReference>